<evidence type="ECO:0000313" key="1">
    <source>
        <dbReference type="EMBL" id="CAD8196502.1"/>
    </source>
</evidence>
<dbReference type="Proteomes" id="UP000683925">
    <property type="component" value="Unassembled WGS sequence"/>
</dbReference>
<accession>A0A8S1X6L6</accession>
<keyword evidence="2" id="KW-1185">Reference proteome</keyword>
<organism evidence="1 2">
    <name type="scientific">Paramecium octaurelia</name>
    <dbReference type="NCBI Taxonomy" id="43137"/>
    <lineage>
        <taxon>Eukaryota</taxon>
        <taxon>Sar</taxon>
        <taxon>Alveolata</taxon>
        <taxon>Ciliophora</taxon>
        <taxon>Intramacronucleata</taxon>
        <taxon>Oligohymenophorea</taxon>
        <taxon>Peniculida</taxon>
        <taxon>Parameciidae</taxon>
        <taxon>Paramecium</taxon>
    </lineage>
</organism>
<name>A0A8S1X6L6_PAROT</name>
<comment type="caution">
    <text evidence="1">The sequence shown here is derived from an EMBL/GenBank/DDBJ whole genome shotgun (WGS) entry which is preliminary data.</text>
</comment>
<proteinExistence type="predicted"/>
<protein>
    <submittedName>
        <fullName evidence="1">Uncharacterized protein</fullName>
    </submittedName>
</protein>
<dbReference type="EMBL" id="CAJJDP010000112">
    <property type="protein sequence ID" value="CAD8196502.1"/>
    <property type="molecule type" value="Genomic_DNA"/>
</dbReference>
<sequence length="158" mass="18534">MMIQNERNSQHHLPSELLKSYCQGLFNQEINLYGMPTIYQYILICKDSQMVFFSSIQSKHIFQISKKCRALILYIQGKLKLAQNTIGRQLKKNVNHSHLHRIKVVILVLNAQMQSIIRVSNQYVLRNLVKGKDYIVMNVQKLEIMLPTLNIRRIIIVI</sequence>
<gene>
    <name evidence="1" type="ORF">POCTA_138.1.T1120032</name>
</gene>
<reference evidence="1" key="1">
    <citation type="submission" date="2021-01" db="EMBL/GenBank/DDBJ databases">
        <authorList>
            <consortium name="Genoscope - CEA"/>
            <person name="William W."/>
        </authorList>
    </citation>
    <scope>NUCLEOTIDE SEQUENCE</scope>
</reference>
<evidence type="ECO:0000313" key="2">
    <source>
        <dbReference type="Proteomes" id="UP000683925"/>
    </source>
</evidence>
<dbReference type="AlphaFoldDB" id="A0A8S1X6L6"/>